<gene>
    <name evidence="1" type="ORF">BGZ65_011216</name>
</gene>
<organism evidence="1 2">
    <name type="scientific">Modicella reniformis</name>
    <dbReference type="NCBI Taxonomy" id="1440133"/>
    <lineage>
        <taxon>Eukaryota</taxon>
        <taxon>Fungi</taxon>
        <taxon>Fungi incertae sedis</taxon>
        <taxon>Mucoromycota</taxon>
        <taxon>Mortierellomycotina</taxon>
        <taxon>Mortierellomycetes</taxon>
        <taxon>Mortierellales</taxon>
        <taxon>Mortierellaceae</taxon>
        <taxon>Modicella</taxon>
    </lineage>
</organism>
<proteinExistence type="predicted"/>
<dbReference type="AlphaFoldDB" id="A0A9P6JFS4"/>
<comment type="caution">
    <text evidence="1">The sequence shown here is derived from an EMBL/GenBank/DDBJ whole genome shotgun (WGS) entry which is preliminary data.</text>
</comment>
<keyword evidence="2" id="KW-1185">Reference proteome</keyword>
<sequence>DNTTGNTVAYIKQEKSGKDPQVHHVSIPGESNYNIRSTFLYCARSIHLLAAAYSYSRREAKRTSRDSSQETLSFEEHAEAIIRFTLGHINRLLSKRDYSALRLTREPGKATLKWTRSNTARTLIIGEDSNQRGSVVTVLALLLARQDLNDVNHVFVEGLLSSDNCRWVPHTGVASRTDMPPPINKAPNTNKALHSNMASHTNMVTYTDMALNPIARAINMKDVKLLKILIDYCLKCAKTYHPAYLAPVEQCLAELLKHYPDIVANVFRATSYIPAHNHAYLASNAVRSSGKFWNLTHKAIRVIPFGKIFNRIIPRPFGLGDNNNAVFTLRSELPVVTPSKTSFIKRDVNLWFPKMPDEPHPHKNRSYTIYVSPLQFRPIKIEGRSGERYESVFTHITRRDFLNNPAVEATLRFTW</sequence>
<feature type="non-terminal residue" evidence="1">
    <location>
        <position position="1"/>
    </location>
</feature>
<accession>A0A9P6JFS4</accession>
<reference evidence="1" key="1">
    <citation type="journal article" date="2020" name="Fungal Divers.">
        <title>Resolving the Mortierellaceae phylogeny through synthesis of multi-gene phylogenetics and phylogenomics.</title>
        <authorList>
            <person name="Vandepol N."/>
            <person name="Liber J."/>
            <person name="Desiro A."/>
            <person name="Na H."/>
            <person name="Kennedy M."/>
            <person name="Barry K."/>
            <person name="Grigoriev I.V."/>
            <person name="Miller A.N."/>
            <person name="O'Donnell K."/>
            <person name="Stajich J.E."/>
            <person name="Bonito G."/>
        </authorList>
    </citation>
    <scope>NUCLEOTIDE SEQUENCE</scope>
    <source>
        <strain evidence="1">MES-2147</strain>
    </source>
</reference>
<dbReference type="EMBL" id="JAAAHW010005006">
    <property type="protein sequence ID" value="KAF9970327.1"/>
    <property type="molecule type" value="Genomic_DNA"/>
</dbReference>
<evidence type="ECO:0000313" key="2">
    <source>
        <dbReference type="Proteomes" id="UP000749646"/>
    </source>
</evidence>
<protein>
    <submittedName>
        <fullName evidence="1">Uncharacterized protein</fullName>
    </submittedName>
</protein>
<dbReference type="OrthoDB" id="2372657at2759"/>
<dbReference type="Proteomes" id="UP000749646">
    <property type="component" value="Unassembled WGS sequence"/>
</dbReference>
<name>A0A9P6JFS4_9FUNG</name>
<evidence type="ECO:0000313" key="1">
    <source>
        <dbReference type="EMBL" id="KAF9970327.1"/>
    </source>
</evidence>